<dbReference type="InterPro" id="IPR016866">
    <property type="entry name" value="UCP028069"/>
</dbReference>
<evidence type="ECO:0000313" key="2">
    <source>
        <dbReference type="EMBL" id="OUR84117.1"/>
    </source>
</evidence>
<accession>A0A1Y5EU35</accession>
<gene>
    <name evidence="2" type="ORF">A9Q75_03330</name>
</gene>
<dbReference type="Proteomes" id="UP000243053">
    <property type="component" value="Unassembled WGS sequence"/>
</dbReference>
<reference evidence="3" key="1">
    <citation type="journal article" date="2017" name="Proc. Natl. Acad. Sci. U.S.A.">
        <title>Simulation of Deepwater Horizon oil plume reveals substrate specialization within a complex community of hydrocarbon degraders.</title>
        <authorList>
            <person name="Hu P."/>
            <person name="Dubinsky E.A."/>
            <person name="Probst A.J."/>
            <person name="Wang J."/>
            <person name="Sieber C.M.K."/>
            <person name="Tom L.M."/>
            <person name="Gardinali P."/>
            <person name="Banfield J.F."/>
            <person name="Atlas R.M."/>
            <person name="Andersen G.L."/>
        </authorList>
    </citation>
    <scope>NUCLEOTIDE SEQUENCE [LARGE SCALE GENOMIC DNA]</scope>
</reference>
<dbReference type="EMBL" id="MAAF01000023">
    <property type="protein sequence ID" value="OUR84117.1"/>
    <property type="molecule type" value="Genomic_DNA"/>
</dbReference>
<sequence>MTLSKLTKASLIVGLTTSSLIFATSVSATDPSSDTSLNKVVNAGQQINHSAAKSQQKVNTLTDQAQTKLQQFHVVTKEVDGLSVYNQQMQAQLDSQMTELAQLAKSMEEVSVIERQISPLMARMISTLDTFVTLDVPFLPSERTKRVEDLKTMMNRADIAVSEKFRRVLEAYQIEVDYGRTIEAYSGILPIDGKKMDVDFLRIGRVSLVYQTRDGSRLGEWKQSSGGRGQWQSLSQDYRLGINKALRIARKQLAPDLILVPISGVPVSTNETSTQAE</sequence>
<evidence type="ECO:0000313" key="3">
    <source>
        <dbReference type="Proteomes" id="UP000243053"/>
    </source>
</evidence>
<dbReference type="PIRSF" id="PIRSF028069">
    <property type="entry name" value="UCP028069"/>
    <property type="match status" value="1"/>
</dbReference>
<organism evidence="2 3">
    <name type="scientific">Colwellia psychrerythraea</name>
    <name type="common">Vibrio psychroerythus</name>
    <dbReference type="NCBI Taxonomy" id="28229"/>
    <lineage>
        <taxon>Bacteria</taxon>
        <taxon>Pseudomonadati</taxon>
        <taxon>Pseudomonadota</taxon>
        <taxon>Gammaproteobacteria</taxon>
        <taxon>Alteromonadales</taxon>
        <taxon>Colwelliaceae</taxon>
        <taxon>Colwellia</taxon>
    </lineage>
</organism>
<evidence type="ECO:0000256" key="1">
    <source>
        <dbReference type="SAM" id="SignalP"/>
    </source>
</evidence>
<feature type="signal peptide" evidence="1">
    <location>
        <begin position="1"/>
        <end position="28"/>
    </location>
</feature>
<protein>
    <submittedName>
        <fullName evidence="2">Uncharacterized protein</fullName>
    </submittedName>
</protein>
<comment type="caution">
    <text evidence="2">The sequence shown here is derived from an EMBL/GenBank/DDBJ whole genome shotgun (WGS) entry which is preliminary data.</text>
</comment>
<feature type="chain" id="PRO_5012983509" evidence="1">
    <location>
        <begin position="29"/>
        <end position="277"/>
    </location>
</feature>
<keyword evidence="1" id="KW-0732">Signal</keyword>
<dbReference type="Pfam" id="PF11932">
    <property type="entry name" value="DUF3450"/>
    <property type="match status" value="1"/>
</dbReference>
<dbReference type="AlphaFoldDB" id="A0A1Y5EU35"/>
<proteinExistence type="predicted"/>
<name>A0A1Y5EU35_COLPS</name>